<evidence type="ECO:0000313" key="3">
    <source>
        <dbReference type="Proteomes" id="UP001069802"/>
    </source>
</evidence>
<dbReference type="InterPro" id="IPR047525">
    <property type="entry name" value="TfoX-like"/>
</dbReference>
<protein>
    <submittedName>
        <fullName evidence="2">TfoX/Sxy family protein</fullName>
    </submittedName>
</protein>
<dbReference type="Pfam" id="PF04993">
    <property type="entry name" value="TfoX_N"/>
    <property type="match status" value="1"/>
</dbReference>
<dbReference type="Gene3D" id="3.30.1460.30">
    <property type="entry name" value="YgaC/TfoX-N like chaperone"/>
    <property type="match status" value="1"/>
</dbReference>
<evidence type="ECO:0000313" key="2">
    <source>
        <dbReference type="EMBL" id="MCZ4280775.1"/>
    </source>
</evidence>
<reference evidence="2" key="1">
    <citation type="submission" date="2022-12" db="EMBL/GenBank/DDBJ databases">
        <title>Bacterial isolates from different developmental stages of Nematostella vectensis.</title>
        <authorList>
            <person name="Fraune S."/>
        </authorList>
    </citation>
    <scope>NUCLEOTIDE SEQUENCE</scope>
    <source>
        <strain evidence="2">G21630-S1</strain>
    </source>
</reference>
<dbReference type="InterPro" id="IPR007076">
    <property type="entry name" value="TfoX_N"/>
</dbReference>
<dbReference type="RefSeq" id="WP_269422955.1">
    <property type="nucleotide sequence ID" value="NZ_JAPWGY010000002.1"/>
</dbReference>
<dbReference type="SUPFAM" id="SSF159894">
    <property type="entry name" value="YgaC/TfoX-N like"/>
    <property type="match status" value="1"/>
</dbReference>
<name>A0ABT4LI45_9PROT</name>
<evidence type="ECO:0000259" key="1">
    <source>
        <dbReference type="Pfam" id="PF04993"/>
    </source>
</evidence>
<dbReference type="PANTHER" id="PTHR36121:SF1">
    <property type="entry name" value="PROTEIN SXY"/>
    <property type="match status" value="1"/>
</dbReference>
<feature type="domain" description="TfoX N-terminal" evidence="1">
    <location>
        <begin position="18"/>
        <end position="105"/>
    </location>
</feature>
<comment type="caution">
    <text evidence="2">The sequence shown here is derived from an EMBL/GenBank/DDBJ whole genome shotgun (WGS) entry which is preliminary data.</text>
</comment>
<organism evidence="2 3">
    <name type="scientific">Kiloniella laminariae</name>
    <dbReference type="NCBI Taxonomy" id="454162"/>
    <lineage>
        <taxon>Bacteria</taxon>
        <taxon>Pseudomonadati</taxon>
        <taxon>Pseudomonadota</taxon>
        <taxon>Alphaproteobacteria</taxon>
        <taxon>Rhodospirillales</taxon>
        <taxon>Kiloniellaceae</taxon>
        <taxon>Kiloniella</taxon>
    </lineage>
</organism>
<accession>A0ABT4LI45</accession>
<proteinExistence type="predicted"/>
<dbReference type="Proteomes" id="UP001069802">
    <property type="component" value="Unassembled WGS sequence"/>
</dbReference>
<dbReference type="PANTHER" id="PTHR36121">
    <property type="entry name" value="PROTEIN SXY"/>
    <property type="match status" value="1"/>
</dbReference>
<gene>
    <name evidence="2" type="ORF">O4H49_08300</name>
</gene>
<keyword evidence="3" id="KW-1185">Reference proteome</keyword>
<sequence length="119" mass="13455">MKKALPSIVESTINRCLPLGDVRARAMFGGYGLYIEDVMFGLEADNLLYLKADKETEQHFIDAHCTPFTYQGKTAPVKMSYWTVPSVAADNQKEYLIWIERAVAAGKRARQKRPKKTKG</sequence>
<dbReference type="EMBL" id="JAPWGY010000002">
    <property type="protein sequence ID" value="MCZ4280775.1"/>
    <property type="molecule type" value="Genomic_DNA"/>
</dbReference>